<dbReference type="PANTHER" id="PTHR34927:SF1">
    <property type="entry name" value="IQ DOMAIN-CONTAINING PROTEIN K"/>
    <property type="match status" value="1"/>
</dbReference>
<evidence type="ECO:0000313" key="1">
    <source>
        <dbReference type="Proteomes" id="UP000694924"/>
    </source>
</evidence>
<dbReference type="GeneID" id="107064829"/>
<accession>A0ABM1HZK7</accession>
<dbReference type="Pfam" id="PF00612">
    <property type="entry name" value="IQ"/>
    <property type="match status" value="1"/>
</dbReference>
<gene>
    <name evidence="2" type="primary">LOC107064829</name>
</gene>
<organism evidence="1 2">
    <name type="scientific">Polistes dominula</name>
    <name type="common">European paper wasp</name>
    <name type="synonym">Vespa dominula</name>
    <dbReference type="NCBI Taxonomy" id="743375"/>
    <lineage>
        <taxon>Eukaryota</taxon>
        <taxon>Metazoa</taxon>
        <taxon>Ecdysozoa</taxon>
        <taxon>Arthropoda</taxon>
        <taxon>Hexapoda</taxon>
        <taxon>Insecta</taxon>
        <taxon>Pterygota</taxon>
        <taxon>Neoptera</taxon>
        <taxon>Endopterygota</taxon>
        <taxon>Hymenoptera</taxon>
        <taxon>Apocrita</taxon>
        <taxon>Aculeata</taxon>
        <taxon>Vespoidea</taxon>
        <taxon>Vespidae</taxon>
        <taxon>Polistinae</taxon>
        <taxon>Polistini</taxon>
        <taxon>Polistes</taxon>
    </lineage>
</organism>
<dbReference type="InterPro" id="IPR000048">
    <property type="entry name" value="IQ_motif_EF-hand-BS"/>
</dbReference>
<dbReference type="Proteomes" id="UP000694924">
    <property type="component" value="Unplaced"/>
</dbReference>
<dbReference type="PANTHER" id="PTHR34927">
    <property type="entry name" value="IQ DOMAIN-CONTAINING PROTEIN K"/>
    <property type="match status" value="1"/>
</dbReference>
<dbReference type="InterPro" id="IPR043408">
    <property type="entry name" value="IQCK"/>
</dbReference>
<reference evidence="2" key="1">
    <citation type="submission" date="2025-08" db="UniProtKB">
        <authorList>
            <consortium name="RefSeq"/>
        </authorList>
    </citation>
    <scope>IDENTIFICATION</scope>
    <source>
        <tissue evidence="2">Whole body</tissue>
    </source>
</reference>
<dbReference type="RefSeq" id="XP_015173394.1">
    <property type="nucleotide sequence ID" value="XM_015317908.1"/>
</dbReference>
<evidence type="ECO:0000313" key="2">
    <source>
        <dbReference type="RefSeq" id="XP_015173394.1"/>
    </source>
</evidence>
<sequence>MFSTLAKEYIAKNKFCFSCIQDIENDIQCQKEQNSCIRESRVDDKQEYNLWQSIIDEYEEKRAQYTEWKKEKEDSSIVVPYQDKPSNYLNKEIFPLLLPAMEKMLAEARRWDVLKVQKSRFNGLDYLAEILWNLNPKYPKRKIKWHTVFEIPQFKLLLRLHPRPIFPMSWLLTKEEAALYIQKYVRGWLVRKRDNVQEMRQFWKALAEEKADITQNLLDNDLGPKDKLKMEKKIDDLCEFYKLLGKYKTT</sequence>
<keyword evidence="1" id="KW-1185">Reference proteome</keyword>
<name>A0ABM1HZK7_POLDO</name>
<protein>
    <submittedName>
        <fullName evidence="2">IQ domain-containing protein K-like</fullName>
    </submittedName>
</protein>
<dbReference type="CDD" id="cd22969">
    <property type="entry name" value="DD_IQCK"/>
    <property type="match status" value="1"/>
</dbReference>
<dbReference type="PROSITE" id="PS50096">
    <property type="entry name" value="IQ"/>
    <property type="match status" value="1"/>
</dbReference>
<proteinExistence type="predicted"/>